<name>A0A0W0ZE29_9GAMM</name>
<evidence type="ECO:0000313" key="3">
    <source>
        <dbReference type="Proteomes" id="UP000054926"/>
    </source>
</evidence>
<organism evidence="2 3">
    <name type="scientific">Legionella steelei</name>
    <dbReference type="NCBI Taxonomy" id="947033"/>
    <lineage>
        <taxon>Bacteria</taxon>
        <taxon>Pseudomonadati</taxon>
        <taxon>Pseudomonadota</taxon>
        <taxon>Gammaproteobacteria</taxon>
        <taxon>Legionellales</taxon>
        <taxon>Legionellaceae</taxon>
        <taxon>Legionella</taxon>
    </lineage>
</organism>
<feature type="chain" id="PRO_5006918535" evidence="1">
    <location>
        <begin position="21"/>
        <end position="130"/>
    </location>
</feature>
<protein>
    <submittedName>
        <fullName evidence="2">Secreted protein</fullName>
    </submittedName>
</protein>
<keyword evidence="1" id="KW-0732">Signal</keyword>
<feature type="signal peptide" evidence="1">
    <location>
        <begin position="1"/>
        <end position="20"/>
    </location>
</feature>
<sequence length="130" mass="13684">MIKQMLLIGITLLFSSVQVAFTKSNDFLPGAGPHFIATIPLASSTLSVTTTTPKKTYPTAGVKILTPGYSIVGKSPALNGFVLFSVSNTTPVHLTVDGPRGSINIRLCLNATGNTYSCEEYTVSVLGSVF</sequence>
<dbReference type="RefSeq" id="WP_058512289.1">
    <property type="nucleotide sequence ID" value="NZ_DAIOMV010000001.1"/>
</dbReference>
<reference evidence="2 3" key="1">
    <citation type="submission" date="2015-11" db="EMBL/GenBank/DDBJ databases">
        <title>Genomic analysis of 38 Legionella species identifies large and diverse effector repertoires.</title>
        <authorList>
            <person name="Burstein D."/>
            <person name="Amaro F."/>
            <person name="Zusman T."/>
            <person name="Lifshitz Z."/>
            <person name="Cohen O."/>
            <person name="Gilbert J.A."/>
            <person name="Pupko T."/>
            <person name="Shuman H.A."/>
            <person name="Segal G."/>
        </authorList>
    </citation>
    <scope>NUCLEOTIDE SEQUENCE [LARGE SCALE GENOMIC DNA]</scope>
    <source>
        <strain evidence="2 3">IMVS3376</strain>
    </source>
</reference>
<evidence type="ECO:0000313" key="2">
    <source>
        <dbReference type="EMBL" id="KTD67289.1"/>
    </source>
</evidence>
<dbReference type="AlphaFoldDB" id="A0A0W0ZE29"/>
<accession>A0A0W0ZE29</accession>
<keyword evidence="3" id="KW-1185">Reference proteome</keyword>
<proteinExistence type="predicted"/>
<evidence type="ECO:0000256" key="1">
    <source>
        <dbReference type="SAM" id="SignalP"/>
    </source>
</evidence>
<dbReference type="EMBL" id="LNYY01000021">
    <property type="protein sequence ID" value="KTD67289.1"/>
    <property type="molecule type" value="Genomic_DNA"/>
</dbReference>
<comment type="caution">
    <text evidence="2">The sequence shown here is derived from an EMBL/GenBank/DDBJ whole genome shotgun (WGS) entry which is preliminary data.</text>
</comment>
<gene>
    <name evidence="2" type="ORF">Lste_3495</name>
</gene>
<dbReference type="PATRIC" id="fig|947033.5.peg.3718"/>
<dbReference type="OrthoDB" id="5647333at2"/>
<dbReference type="Proteomes" id="UP000054926">
    <property type="component" value="Unassembled WGS sequence"/>
</dbReference>